<dbReference type="Pfam" id="PF00496">
    <property type="entry name" value="SBP_bac_5"/>
    <property type="match status" value="1"/>
</dbReference>
<organism evidence="7">
    <name type="scientific">Caldilineaceae bacterium SB0661_bin_32</name>
    <dbReference type="NCBI Taxonomy" id="2605255"/>
    <lineage>
        <taxon>Bacteria</taxon>
        <taxon>Bacillati</taxon>
        <taxon>Chloroflexota</taxon>
        <taxon>Caldilineae</taxon>
        <taxon>Caldilineales</taxon>
        <taxon>Caldilineaceae</taxon>
    </lineage>
</organism>
<dbReference type="GO" id="GO:1904680">
    <property type="term" value="F:peptide transmembrane transporter activity"/>
    <property type="evidence" value="ECO:0007669"/>
    <property type="project" value="TreeGrafter"/>
</dbReference>
<dbReference type="GO" id="GO:0042597">
    <property type="term" value="C:periplasmic space"/>
    <property type="evidence" value="ECO:0007669"/>
    <property type="project" value="UniProtKB-ARBA"/>
</dbReference>
<dbReference type="PANTHER" id="PTHR30290:SF10">
    <property type="entry name" value="PERIPLASMIC OLIGOPEPTIDE-BINDING PROTEIN-RELATED"/>
    <property type="match status" value="1"/>
</dbReference>
<comment type="caution">
    <text evidence="7">The sequence shown here is derived from an EMBL/GenBank/DDBJ whole genome shotgun (WGS) entry which is preliminary data.</text>
</comment>
<dbReference type="PROSITE" id="PS51257">
    <property type="entry name" value="PROKAR_LIPOPROTEIN"/>
    <property type="match status" value="1"/>
</dbReference>
<comment type="subcellular location">
    <subcellularLocation>
        <location evidence="1">Cell envelope</location>
    </subcellularLocation>
</comment>
<dbReference type="PIRSF" id="PIRSF002741">
    <property type="entry name" value="MppA"/>
    <property type="match status" value="1"/>
</dbReference>
<evidence type="ECO:0000259" key="6">
    <source>
        <dbReference type="Pfam" id="PF00496"/>
    </source>
</evidence>
<dbReference type="InterPro" id="IPR030678">
    <property type="entry name" value="Peptide/Ni-bd"/>
</dbReference>
<feature type="chain" id="PRO_5025349862" evidence="5">
    <location>
        <begin position="27"/>
        <end position="563"/>
    </location>
</feature>
<dbReference type="GO" id="GO:0030313">
    <property type="term" value="C:cell envelope"/>
    <property type="evidence" value="ECO:0007669"/>
    <property type="project" value="UniProtKB-SubCell"/>
</dbReference>
<proteinExistence type="inferred from homology"/>
<gene>
    <name evidence="7" type="ORF">F4X14_07515</name>
</gene>
<evidence type="ECO:0000256" key="2">
    <source>
        <dbReference type="ARBA" id="ARBA00005695"/>
    </source>
</evidence>
<dbReference type="FunFam" id="3.90.76.10:FF:000001">
    <property type="entry name" value="Oligopeptide ABC transporter substrate-binding protein"/>
    <property type="match status" value="1"/>
</dbReference>
<dbReference type="SUPFAM" id="SSF53850">
    <property type="entry name" value="Periplasmic binding protein-like II"/>
    <property type="match status" value="1"/>
</dbReference>
<feature type="signal peptide" evidence="5">
    <location>
        <begin position="1"/>
        <end position="26"/>
    </location>
</feature>
<evidence type="ECO:0000256" key="5">
    <source>
        <dbReference type="SAM" id="SignalP"/>
    </source>
</evidence>
<keyword evidence="4 5" id="KW-0732">Signal</keyword>
<sequence length="563" mass="63264">MNRFVPMIALLAVLIMVTAVGCVAPAAPASEMAAEEMMEVVSTGGVTLPDDAAPLDQQVFRSAGIEGKHFDTMRNEYEGFAYESTIEQLAKMGPEGDWHPAAADSWELSEDGRTWTFHLRQDAMWSDGTPVTAEDWVYSFRRYLNPEMANVYAWFLFDLENGEAYNKGEVDVEELGVKLIDDYTFSLTTTVPIPYYMFKINWHAAPVPRHMVEEHGDDWANDPATAPSNGPYRIAEWNRGKNVIFTPNPHYTGRYPATFEQRIQVIIPEVGAPLLQMYQAGDIDGGVGVTGDDLVQVLADPQLSQEAYISVMNRGVYIYMNQRTPPFDNILVRQAFAHAVDRTALCDNVMRGTCIPAHGFLPKDFPCERNDDPELIAYQNYDPELAADLMAQAGYPGGEGFPEMTLFTKEGEFIREAEAIQRMLADNLGVKLTPQNVERAFYVDQMRNGELKVALNRWGADFIDPSNFVDWWDDPAASYFTGWTDEEYRNLIDTARPMAMSTERCDLYHDALKILARDAIGVFVMNPVQAVLYKDYVSGLTLTDDGTLGVYNMMLLDSAYVKE</sequence>
<keyword evidence="3" id="KW-0813">Transport</keyword>
<dbReference type="Gene3D" id="3.10.105.10">
    <property type="entry name" value="Dipeptide-binding Protein, Domain 3"/>
    <property type="match status" value="1"/>
</dbReference>
<reference evidence="7" key="1">
    <citation type="submission" date="2019-09" db="EMBL/GenBank/DDBJ databases">
        <title>Characterisation of the sponge microbiome using genome-centric metagenomics.</title>
        <authorList>
            <person name="Engelberts J.P."/>
            <person name="Robbins S.J."/>
            <person name="De Goeij J.M."/>
            <person name="Aranda M."/>
            <person name="Bell S.C."/>
            <person name="Webster N.S."/>
        </authorList>
    </citation>
    <scope>NUCLEOTIDE SEQUENCE</scope>
    <source>
        <strain evidence="7">SB0661_bin_32</strain>
    </source>
</reference>
<dbReference type="GO" id="GO:0015833">
    <property type="term" value="P:peptide transport"/>
    <property type="evidence" value="ECO:0007669"/>
    <property type="project" value="TreeGrafter"/>
</dbReference>
<dbReference type="Gene3D" id="3.90.76.10">
    <property type="entry name" value="Dipeptide-binding Protein, Domain 1"/>
    <property type="match status" value="1"/>
</dbReference>
<accession>A0A6B1D5I3</accession>
<dbReference type="InterPro" id="IPR039424">
    <property type="entry name" value="SBP_5"/>
</dbReference>
<name>A0A6B1D5I3_9CHLR</name>
<evidence type="ECO:0000313" key="7">
    <source>
        <dbReference type="EMBL" id="MYC94804.1"/>
    </source>
</evidence>
<protein>
    <submittedName>
        <fullName evidence="7">Peptide ABC transporter substrate-binding protein</fullName>
    </submittedName>
</protein>
<dbReference type="EMBL" id="VXMH01000033">
    <property type="protein sequence ID" value="MYC94804.1"/>
    <property type="molecule type" value="Genomic_DNA"/>
</dbReference>
<evidence type="ECO:0000256" key="3">
    <source>
        <dbReference type="ARBA" id="ARBA00022448"/>
    </source>
</evidence>
<dbReference type="GO" id="GO:0043190">
    <property type="term" value="C:ATP-binding cassette (ABC) transporter complex"/>
    <property type="evidence" value="ECO:0007669"/>
    <property type="project" value="InterPro"/>
</dbReference>
<dbReference type="Gene3D" id="3.40.190.10">
    <property type="entry name" value="Periplasmic binding protein-like II"/>
    <property type="match status" value="1"/>
</dbReference>
<dbReference type="CDD" id="cd08504">
    <property type="entry name" value="PBP2_OppA"/>
    <property type="match status" value="1"/>
</dbReference>
<comment type="similarity">
    <text evidence="2">Belongs to the bacterial solute-binding protein 5 family.</text>
</comment>
<dbReference type="AlphaFoldDB" id="A0A6B1D5I3"/>
<dbReference type="PANTHER" id="PTHR30290">
    <property type="entry name" value="PERIPLASMIC BINDING COMPONENT OF ABC TRANSPORTER"/>
    <property type="match status" value="1"/>
</dbReference>
<evidence type="ECO:0000256" key="4">
    <source>
        <dbReference type="ARBA" id="ARBA00022729"/>
    </source>
</evidence>
<evidence type="ECO:0000256" key="1">
    <source>
        <dbReference type="ARBA" id="ARBA00004196"/>
    </source>
</evidence>
<dbReference type="InterPro" id="IPR000914">
    <property type="entry name" value="SBP_5_dom"/>
</dbReference>
<feature type="domain" description="Solute-binding protein family 5" evidence="6">
    <location>
        <begin position="99"/>
        <end position="477"/>
    </location>
</feature>